<dbReference type="EMBL" id="LXEY01000010">
    <property type="protein sequence ID" value="OAV62592.1"/>
    <property type="molecule type" value="Genomic_DNA"/>
</dbReference>
<feature type="transmembrane region" description="Helical" evidence="1">
    <location>
        <begin position="141"/>
        <end position="160"/>
    </location>
</feature>
<evidence type="ECO:0000313" key="2">
    <source>
        <dbReference type="EMBL" id="OAV62592.1"/>
    </source>
</evidence>
<evidence type="ECO:0000256" key="1">
    <source>
        <dbReference type="SAM" id="Phobius"/>
    </source>
</evidence>
<evidence type="ECO:0008006" key="4">
    <source>
        <dbReference type="Google" id="ProtNLM"/>
    </source>
</evidence>
<reference evidence="2 3" key="1">
    <citation type="submission" date="2016-04" db="EMBL/GenBank/DDBJ databases">
        <title>First whole genome shotgun sequence of the bacterium Enteractinococcus sp. strain UASWS1574.</title>
        <authorList>
            <person name="Crovadore J."/>
            <person name="Chablais R."/>
            <person name="Lefort F."/>
        </authorList>
    </citation>
    <scope>NUCLEOTIDE SEQUENCE [LARGE SCALE GENOMIC DNA]</scope>
    <source>
        <strain evidence="2 3">UASWS1574</strain>
    </source>
</reference>
<feature type="transmembrane region" description="Helical" evidence="1">
    <location>
        <begin position="111"/>
        <end position="129"/>
    </location>
</feature>
<name>A0A1B7M1X0_9MICC</name>
<protein>
    <recommendedName>
        <fullName evidence="4">DUF368 domain-containing protein</fullName>
    </recommendedName>
</protein>
<dbReference type="PANTHER" id="PTHR37308">
    <property type="entry name" value="INTEGRAL MEMBRANE PROTEIN"/>
    <property type="match status" value="1"/>
</dbReference>
<evidence type="ECO:0000313" key="3">
    <source>
        <dbReference type="Proteomes" id="UP000078292"/>
    </source>
</evidence>
<keyword evidence="1" id="KW-0812">Transmembrane</keyword>
<keyword evidence="3" id="KW-1185">Reference proteome</keyword>
<feature type="transmembrane region" description="Helical" evidence="1">
    <location>
        <begin position="79"/>
        <end position="99"/>
    </location>
</feature>
<dbReference type="STRING" id="1837282.A6F49_05335"/>
<feature type="transmembrane region" description="Helical" evidence="1">
    <location>
        <begin position="213"/>
        <end position="231"/>
    </location>
</feature>
<feature type="transmembrane region" description="Helical" evidence="1">
    <location>
        <begin position="243"/>
        <end position="261"/>
    </location>
</feature>
<dbReference type="Proteomes" id="UP000078292">
    <property type="component" value="Unassembled WGS sequence"/>
</dbReference>
<sequence length="310" mass="33450">MRPDTPTRKTSLIGNLIRGVLIGIVETIPGISGGTVALVVGIYKQLIESASAMIHWGLSLVRGRRDEAREYWSHISWRLLIPLGIGMVAAVFTVAGPVVDLYETYPQRMRSLFFGMVAASVMVPLLMVRDDVAYRKKRLDWRHLAMFIAGAAVALIVLSLPATLALEPHWYIVLPAAAIAVSALVLPGLSGSLVLLTLGLYEPTLRAVEALDLGYIGVFLAGLAIGAVVVVQCMKWLLEHHHATTLIILSGVMIGALRALWPYQNDDGVLQPISDGVGLNILLAIIGAAVVTVMVIADRKMSRHAPQPVH</sequence>
<proteinExistence type="predicted"/>
<comment type="caution">
    <text evidence="2">The sequence shown here is derived from an EMBL/GenBank/DDBJ whole genome shotgun (WGS) entry which is preliminary data.</text>
</comment>
<dbReference type="RefSeq" id="WP_043056927.1">
    <property type="nucleotide sequence ID" value="NZ_LXEY01000010.1"/>
</dbReference>
<feature type="transmembrane region" description="Helical" evidence="1">
    <location>
        <begin position="172"/>
        <end position="201"/>
    </location>
</feature>
<keyword evidence="1" id="KW-0472">Membrane</keyword>
<dbReference type="PANTHER" id="PTHR37308:SF1">
    <property type="entry name" value="POLYPRENYL-PHOSPHATE TRANSPORTER"/>
    <property type="match status" value="1"/>
</dbReference>
<organism evidence="2 3">
    <name type="scientific">Enteractinococcus helveticum</name>
    <dbReference type="NCBI Taxonomy" id="1837282"/>
    <lineage>
        <taxon>Bacteria</taxon>
        <taxon>Bacillati</taxon>
        <taxon>Actinomycetota</taxon>
        <taxon>Actinomycetes</taxon>
        <taxon>Micrococcales</taxon>
        <taxon>Micrococcaceae</taxon>
    </lineage>
</organism>
<gene>
    <name evidence="2" type="ORF">A6F49_05335</name>
</gene>
<feature type="transmembrane region" description="Helical" evidence="1">
    <location>
        <begin position="277"/>
        <end position="297"/>
    </location>
</feature>
<keyword evidence="1" id="KW-1133">Transmembrane helix</keyword>
<dbReference type="AlphaFoldDB" id="A0A1B7M1X0"/>
<feature type="transmembrane region" description="Helical" evidence="1">
    <location>
        <begin position="20"/>
        <end position="43"/>
    </location>
</feature>
<accession>A0A1B7M1X0</accession>
<dbReference type="InterPro" id="IPR007163">
    <property type="entry name" value="VCA0040-like"/>
</dbReference>
<dbReference type="OrthoDB" id="9793746at2"/>
<dbReference type="Pfam" id="PF04018">
    <property type="entry name" value="VCA0040-like"/>
    <property type="match status" value="1"/>
</dbReference>